<keyword evidence="2" id="KW-1185">Reference proteome</keyword>
<dbReference type="EMBL" id="JAWDKA010000004">
    <property type="protein sequence ID" value="MDV0441622.1"/>
    <property type="molecule type" value="Genomic_DNA"/>
</dbReference>
<organism evidence="1 2">
    <name type="scientific">Methanorbis furvi</name>
    <dbReference type="NCBI Taxonomy" id="3028299"/>
    <lineage>
        <taxon>Archaea</taxon>
        <taxon>Methanobacteriati</taxon>
        <taxon>Methanobacteriota</taxon>
        <taxon>Stenosarchaea group</taxon>
        <taxon>Methanomicrobia</taxon>
        <taxon>Methanomicrobiales</taxon>
        <taxon>Methanocorpusculaceae</taxon>
        <taxon>Methanorbis</taxon>
    </lineage>
</organism>
<dbReference type="AlphaFoldDB" id="A0AAE4MAL5"/>
<reference evidence="1" key="1">
    <citation type="submission" date="2023-06" db="EMBL/GenBank/DDBJ databases">
        <title>Genome sequence of Methancorpusculaceae sp. Ag1.</title>
        <authorList>
            <person name="Protasov E."/>
            <person name="Platt K."/>
            <person name="Poehlein A."/>
            <person name="Daniel R."/>
            <person name="Brune A."/>
        </authorList>
    </citation>
    <scope>NUCLEOTIDE SEQUENCE</scope>
    <source>
        <strain evidence="1">Ag1</strain>
    </source>
</reference>
<dbReference type="Pfam" id="PF13310">
    <property type="entry name" value="Virulence_RhuM"/>
    <property type="match status" value="1"/>
</dbReference>
<dbReference type="PIRSF" id="PIRSF015268">
    <property type="entry name" value="Virulence_RhuM"/>
    <property type="match status" value="1"/>
</dbReference>
<dbReference type="PANTHER" id="PTHR35810:SF1">
    <property type="entry name" value="CYTOPLASMIC PROTEIN"/>
    <property type="match status" value="1"/>
</dbReference>
<evidence type="ECO:0000313" key="1">
    <source>
        <dbReference type="EMBL" id="MDV0441622.1"/>
    </source>
</evidence>
<dbReference type="Proteomes" id="UP001273136">
    <property type="component" value="Unassembled WGS sequence"/>
</dbReference>
<evidence type="ECO:0008006" key="3">
    <source>
        <dbReference type="Google" id="ProtNLM"/>
    </source>
</evidence>
<dbReference type="PANTHER" id="PTHR35810">
    <property type="entry name" value="CYTOPLASMIC PROTEIN-RELATED"/>
    <property type="match status" value="1"/>
</dbReference>
<gene>
    <name evidence="1" type="ORF">McpAg1_08300</name>
</gene>
<dbReference type="InterPro" id="IPR011204">
    <property type="entry name" value="Virulence_RhuM-like"/>
</dbReference>
<proteinExistence type="predicted"/>
<dbReference type="RefSeq" id="WP_338094026.1">
    <property type="nucleotide sequence ID" value="NZ_JAWDKA010000004.1"/>
</dbReference>
<accession>A0AAE4MAL5</accession>
<comment type="caution">
    <text evidence="1">The sequence shown here is derived from an EMBL/GenBank/DDBJ whole genome shotgun (WGS) entry which is preliminary data.</text>
</comment>
<evidence type="ECO:0000313" key="2">
    <source>
        <dbReference type="Proteomes" id="UP001273136"/>
    </source>
</evidence>
<protein>
    <recommendedName>
        <fullName evidence="3">Cell filamentation protein Fic</fullName>
    </recommendedName>
</protein>
<sequence length="341" mass="39721">MTKNLYLTSSTAEYLIFSLHNEADGIEVRYENGTLWLTQKAISQLFDVSKSTLSEHLTLIYQNGELLEDRTTRNFRVVQTEGDRQVTRDIIHYNLDAVISVGYRVNSVRATQFRRWATGVLKQYTIKGYIIDKKRMENGGLLGEDYFEELLEEIREIRISERRFYQKITDLYATAIDYDKDSTLTKQFFAKVQNAMHYAVTQKTAPEIIYTRASAEKPCMGLTSWKNSPDGKILKSDVIIAKNYLNTEELSDLSRIVSAFLDLAEARAKKRIPMTMQDWAERIDKFLLADDRNILKNSGTISAEIAKEHAESEYEKYRITQDKLYKSDFDLLMEQEEKYHR</sequence>
<name>A0AAE4MAL5_9EURY</name>